<feature type="transmembrane region" description="Helical" evidence="1">
    <location>
        <begin position="422"/>
        <end position="441"/>
    </location>
</feature>
<feature type="transmembrane region" description="Helical" evidence="1">
    <location>
        <begin position="202"/>
        <end position="229"/>
    </location>
</feature>
<feature type="transmembrane region" description="Helical" evidence="1">
    <location>
        <begin position="396"/>
        <end position="415"/>
    </location>
</feature>
<organism evidence="2 3">
    <name type="scientific">Runella slithyformis (strain ATCC 29530 / DSM 19594 / LMG 11500 / NCIMB 11436 / LSU 4)</name>
    <dbReference type="NCBI Taxonomy" id="761193"/>
    <lineage>
        <taxon>Bacteria</taxon>
        <taxon>Pseudomonadati</taxon>
        <taxon>Bacteroidota</taxon>
        <taxon>Cytophagia</taxon>
        <taxon>Cytophagales</taxon>
        <taxon>Spirosomataceae</taxon>
        <taxon>Runella</taxon>
    </lineage>
</organism>
<dbReference type="EMBL" id="CP002859">
    <property type="protein sequence ID" value="AEI47839.1"/>
    <property type="molecule type" value="Genomic_DNA"/>
</dbReference>
<feature type="transmembrane region" description="Helical" evidence="1">
    <location>
        <begin position="37"/>
        <end position="54"/>
    </location>
</feature>
<keyword evidence="3" id="KW-1185">Reference proteome</keyword>
<evidence type="ECO:0000313" key="3">
    <source>
        <dbReference type="Proteomes" id="UP000000493"/>
    </source>
</evidence>
<feature type="transmembrane region" description="Helical" evidence="1">
    <location>
        <begin position="241"/>
        <end position="263"/>
    </location>
</feature>
<evidence type="ECO:0008006" key="4">
    <source>
        <dbReference type="Google" id="ProtNLM"/>
    </source>
</evidence>
<proteinExistence type="predicted"/>
<feature type="transmembrane region" description="Helical" evidence="1">
    <location>
        <begin position="159"/>
        <end position="181"/>
    </location>
</feature>
<feature type="transmembrane region" description="Helical" evidence="1">
    <location>
        <begin position="335"/>
        <end position="354"/>
    </location>
</feature>
<gene>
    <name evidence="2" type="ordered locus">Runsl_1413</name>
</gene>
<feature type="transmembrane region" description="Helical" evidence="1">
    <location>
        <begin position="66"/>
        <end position="84"/>
    </location>
</feature>
<keyword evidence="1" id="KW-0472">Membrane</keyword>
<dbReference type="AlphaFoldDB" id="A0A7U3ZIG7"/>
<accession>A0A7U3ZIG7</accession>
<keyword evidence="1" id="KW-0812">Transmembrane</keyword>
<feature type="transmembrane region" description="Helical" evidence="1">
    <location>
        <begin position="275"/>
        <end position="294"/>
    </location>
</feature>
<name>A0A7U3ZIG7_RUNSL</name>
<feature type="transmembrane region" description="Helical" evidence="1">
    <location>
        <begin position="366"/>
        <end position="384"/>
    </location>
</feature>
<sequence>MQKASKNVSALWFLLFVLVSAAGYGLAGYYWSRTQAGELILTFGGLFLLYGWVISQKWTETQTQRWLWVAVGFRFLLLFSVPALSDDYFRFIWDGRLLSGGYNPYLYLPSDLITSPLAAEAHLSEALFQGLNSPDYFTVYPPLNQWMFGFSAWIAGDNVLWNIVALRAFIVMAELGSIWLLTTFRFPEYKTKEMRSAVLIYALNPFVIIELTGNLHFEAVTLFFVLLAVRWIDRPLQGDRYSIGSAVALALGAAVKLVPLIFLPLVVKRLGFRKGLLYCVVTGTVVLALFAPFLSRELMVNFGTSLDLYFQKFEFNASFYYLLRQVGYWLTGYNIIHVLGPLLSLVTLGCMAVVAFQRRPFTEKMLLVLTVYFLCATTVHPWYITTLVALGALSRRWYPIVWSALLPLTYVAYAAQPYRENLRIVALEYILVIGCLAYELFLKGVDWEAARKNP</sequence>
<protein>
    <recommendedName>
        <fullName evidence="4">DUF2029 domain-containing protein</fullName>
    </recommendedName>
</protein>
<dbReference type="Pfam" id="PF26314">
    <property type="entry name" value="MptA_B_family"/>
    <property type="match status" value="1"/>
</dbReference>
<dbReference type="KEGG" id="rsi:Runsl_1413"/>
<evidence type="ECO:0000313" key="2">
    <source>
        <dbReference type="EMBL" id="AEI47839.1"/>
    </source>
</evidence>
<reference evidence="3" key="1">
    <citation type="submission" date="2011-06" db="EMBL/GenBank/DDBJ databases">
        <title>The complete genome of chromosome of Runella slithyformis DSM 19594.</title>
        <authorList>
            <consortium name="US DOE Joint Genome Institute (JGI-PGF)"/>
            <person name="Lucas S."/>
            <person name="Han J."/>
            <person name="Lapidus A."/>
            <person name="Bruce D."/>
            <person name="Goodwin L."/>
            <person name="Pitluck S."/>
            <person name="Peters L."/>
            <person name="Kyrpides N."/>
            <person name="Mavromatis K."/>
            <person name="Ivanova N."/>
            <person name="Ovchinnikova G."/>
            <person name="Zhang X."/>
            <person name="Misra M."/>
            <person name="Detter J.C."/>
            <person name="Tapia R."/>
            <person name="Han C."/>
            <person name="Land M."/>
            <person name="Hauser L."/>
            <person name="Markowitz V."/>
            <person name="Cheng J.-F."/>
            <person name="Hugenholtz P."/>
            <person name="Woyke T."/>
            <person name="Wu D."/>
            <person name="Tindall B."/>
            <person name="Faehrich R."/>
            <person name="Brambilla E."/>
            <person name="Klenk H.-P."/>
            <person name="Eisen J.A."/>
        </authorList>
    </citation>
    <scope>NUCLEOTIDE SEQUENCE [LARGE SCALE GENOMIC DNA]</scope>
    <source>
        <strain evidence="3">ATCC 29530 / DSM 19594 / LMG 11500 / NCIMB 11436 / LSU 4</strain>
    </source>
</reference>
<dbReference type="Proteomes" id="UP000000493">
    <property type="component" value="Chromosome"/>
</dbReference>
<evidence type="ECO:0000256" key="1">
    <source>
        <dbReference type="SAM" id="Phobius"/>
    </source>
</evidence>
<dbReference type="RefSeq" id="WP_013927158.1">
    <property type="nucleotide sequence ID" value="NC_015703.1"/>
</dbReference>
<keyword evidence="1" id="KW-1133">Transmembrane helix</keyword>
<reference evidence="2 3" key="2">
    <citation type="journal article" date="2012" name="Stand. Genomic Sci.">
        <title>Complete genome sequence of the aquatic bacterium Runella slithyformis type strain (LSU 4(T)).</title>
        <authorList>
            <person name="Copeland A."/>
            <person name="Zhang X."/>
            <person name="Misra M."/>
            <person name="Lapidus A."/>
            <person name="Nolan M."/>
            <person name="Lucas S."/>
            <person name="Deshpande S."/>
            <person name="Cheng J.F."/>
            <person name="Tapia R."/>
            <person name="Goodwin L.A."/>
            <person name="Pitluck S."/>
            <person name="Liolios K."/>
            <person name="Pagani I."/>
            <person name="Ivanova N."/>
            <person name="Mikhailova N."/>
            <person name="Pati A."/>
            <person name="Chen A."/>
            <person name="Palaniappan K."/>
            <person name="Land M."/>
            <person name="Hauser L."/>
            <person name="Pan C."/>
            <person name="Jeffries C.D."/>
            <person name="Detter J.C."/>
            <person name="Brambilla E.M."/>
            <person name="Rohde M."/>
            <person name="Djao O.D."/>
            <person name="Goker M."/>
            <person name="Sikorski J."/>
            <person name="Tindall B.J."/>
            <person name="Woyke T."/>
            <person name="Bristow J."/>
            <person name="Eisen J.A."/>
            <person name="Markowitz V."/>
            <person name="Hugenholtz P."/>
            <person name="Kyrpides N.C."/>
            <person name="Klenk H.P."/>
            <person name="Mavromatis K."/>
        </authorList>
    </citation>
    <scope>NUCLEOTIDE SEQUENCE [LARGE SCALE GENOMIC DNA]</scope>
    <source>
        <strain evidence="3">ATCC 29530 / DSM 19594 / LMG 11500 / NCIMB 11436 / LSU 4</strain>
    </source>
</reference>